<dbReference type="SUPFAM" id="SSF103473">
    <property type="entry name" value="MFS general substrate transporter"/>
    <property type="match status" value="1"/>
</dbReference>
<dbReference type="Pfam" id="PF07690">
    <property type="entry name" value="MFS_1"/>
    <property type="match status" value="1"/>
</dbReference>
<evidence type="ECO:0000256" key="2">
    <source>
        <dbReference type="ARBA" id="ARBA00022448"/>
    </source>
</evidence>
<dbReference type="InterPro" id="IPR020846">
    <property type="entry name" value="MFS_dom"/>
</dbReference>
<dbReference type="InterPro" id="IPR005829">
    <property type="entry name" value="Sugar_transporter_CS"/>
</dbReference>
<feature type="transmembrane region" description="Helical" evidence="7">
    <location>
        <begin position="166"/>
        <end position="188"/>
    </location>
</feature>
<feature type="transmembrane region" description="Helical" evidence="7">
    <location>
        <begin position="45"/>
        <end position="62"/>
    </location>
</feature>
<feature type="transmembrane region" description="Helical" evidence="7">
    <location>
        <begin position="335"/>
        <end position="357"/>
    </location>
</feature>
<evidence type="ECO:0000259" key="8">
    <source>
        <dbReference type="PROSITE" id="PS50850"/>
    </source>
</evidence>
<evidence type="ECO:0000313" key="9">
    <source>
        <dbReference type="EMBL" id="MEG3614138.1"/>
    </source>
</evidence>
<dbReference type="Gene3D" id="1.20.1250.20">
    <property type="entry name" value="MFS general substrate transporter like domains"/>
    <property type="match status" value="1"/>
</dbReference>
<proteinExistence type="predicted"/>
<keyword evidence="6 7" id="KW-0472">Membrane</keyword>
<feature type="domain" description="Major facilitator superfamily (MFS) profile" evidence="8">
    <location>
        <begin position="1"/>
        <end position="391"/>
    </location>
</feature>
<evidence type="ECO:0000256" key="1">
    <source>
        <dbReference type="ARBA" id="ARBA00004651"/>
    </source>
</evidence>
<feature type="transmembrane region" description="Helical" evidence="7">
    <location>
        <begin position="246"/>
        <end position="265"/>
    </location>
</feature>
<dbReference type="PROSITE" id="PS50850">
    <property type="entry name" value="MFS"/>
    <property type="match status" value="1"/>
</dbReference>
<dbReference type="EMBL" id="JBAGLP010000105">
    <property type="protein sequence ID" value="MEG3614138.1"/>
    <property type="molecule type" value="Genomic_DNA"/>
</dbReference>
<dbReference type="InterPro" id="IPR050171">
    <property type="entry name" value="MFS_Transporters"/>
</dbReference>
<feature type="transmembrane region" description="Helical" evidence="7">
    <location>
        <begin position="300"/>
        <end position="323"/>
    </location>
</feature>
<evidence type="ECO:0000256" key="3">
    <source>
        <dbReference type="ARBA" id="ARBA00022475"/>
    </source>
</evidence>
<dbReference type="RefSeq" id="WP_332900973.1">
    <property type="nucleotide sequence ID" value="NZ_JBAGLP010000105.1"/>
</dbReference>
<dbReference type="Proteomes" id="UP001310387">
    <property type="component" value="Unassembled WGS sequence"/>
</dbReference>
<evidence type="ECO:0000256" key="6">
    <source>
        <dbReference type="ARBA" id="ARBA00023136"/>
    </source>
</evidence>
<comment type="caution">
    <text evidence="9">The sequence shown here is derived from an EMBL/GenBank/DDBJ whole genome shotgun (WGS) entry which is preliminary data.</text>
</comment>
<feature type="transmembrane region" description="Helical" evidence="7">
    <location>
        <begin position="74"/>
        <end position="97"/>
    </location>
</feature>
<accession>A0ABU7Z403</accession>
<keyword evidence="3" id="KW-1003">Cell membrane</keyword>
<dbReference type="InterPro" id="IPR036259">
    <property type="entry name" value="MFS_trans_sf"/>
</dbReference>
<keyword evidence="4 7" id="KW-0812">Transmembrane</keyword>
<feature type="transmembrane region" description="Helical" evidence="7">
    <location>
        <begin position="209"/>
        <end position="231"/>
    </location>
</feature>
<keyword evidence="5 7" id="KW-1133">Transmembrane helix</keyword>
<feature type="transmembrane region" description="Helical" evidence="7">
    <location>
        <begin position="103"/>
        <end position="121"/>
    </location>
</feature>
<evidence type="ECO:0000256" key="7">
    <source>
        <dbReference type="SAM" id="Phobius"/>
    </source>
</evidence>
<dbReference type="PROSITE" id="PS00216">
    <property type="entry name" value="SUGAR_TRANSPORT_1"/>
    <property type="match status" value="1"/>
</dbReference>
<evidence type="ECO:0000256" key="5">
    <source>
        <dbReference type="ARBA" id="ARBA00022989"/>
    </source>
</evidence>
<feature type="transmembrane region" description="Helical" evidence="7">
    <location>
        <begin position="130"/>
        <end position="154"/>
    </location>
</feature>
<name>A0ABU7Z403_9MICO</name>
<keyword evidence="2" id="KW-0813">Transport</keyword>
<keyword evidence="10" id="KW-1185">Reference proteome</keyword>
<organism evidence="9 10">
    <name type="scientific">Isoptericola haloaureus</name>
    <dbReference type="NCBI Taxonomy" id="1542902"/>
    <lineage>
        <taxon>Bacteria</taxon>
        <taxon>Bacillati</taxon>
        <taxon>Actinomycetota</taxon>
        <taxon>Actinomycetes</taxon>
        <taxon>Micrococcales</taxon>
        <taxon>Promicromonosporaceae</taxon>
        <taxon>Isoptericola</taxon>
    </lineage>
</organism>
<feature type="transmembrane region" description="Helical" evidence="7">
    <location>
        <begin position="277"/>
        <end position="294"/>
    </location>
</feature>
<protein>
    <submittedName>
        <fullName evidence="9">MFS transporter</fullName>
    </submittedName>
</protein>
<dbReference type="PANTHER" id="PTHR23517">
    <property type="entry name" value="RESISTANCE PROTEIN MDTM, PUTATIVE-RELATED-RELATED"/>
    <property type="match status" value="1"/>
</dbReference>
<reference evidence="9" key="2">
    <citation type="submission" date="2024-02" db="EMBL/GenBank/DDBJ databases">
        <authorList>
            <person name="Prathaban M."/>
            <person name="Mythili R."/>
            <person name="Sharmila Devi N."/>
            <person name="Sobanaa M."/>
            <person name="Prathiviraj R."/>
            <person name="Selvin J."/>
        </authorList>
    </citation>
    <scope>NUCLEOTIDE SEQUENCE</scope>
    <source>
        <strain evidence="9">MP1014</strain>
    </source>
</reference>
<feature type="transmembrane region" description="Helical" evidence="7">
    <location>
        <begin position="363"/>
        <end position="382"/>
    </location>
</feature>
<comment type="subcellular location">
    <subcellularLocation>
        <location evidence="1">Cell membrane</location>
        <topology evidence="1">Multi-pass membrane protein</topology>
    </subcellularLocation>
</comment>
<evidence type="ECO:0000256" key="4">
    <source>
        <dbReference type="ARBA" id="ARBA00022692"/>
    </source>
</evidence>
<dbReference type="PANTHER" id="PTHR23517:SF13">
    <property type="entry name" value="MAJOR FACILITATOR SUPERFAMILY MFS_1"/>
    <property type="match status" value="1"/>
</dbReference>
<sequence length="396" mass="39700">MQPRTRLGFAAATVSLVAVFAASGSPIPLYERYRVQDGLTTGDLSIAAVSYFVAVMVSLVVLGRLSDHLGRRTVSLAAVALAAVGSLALLDVTGLSVLVTGRVLHGVACGLASSALTTYVVDLAPDRPRWLAAATAAGSPLIGLTLGALGTGALAEHGPAPERTPYLVVTAVLAVCAALLAGSPEPVGRRPGALASLRPRVSLPPATRPLLPAAIAVFCATWALGGFYQAFSPTIAARDLGTDSTLVAGTVFAAFMAPYAFGGPLTGRLAAGAAQRLGIVVFALAVTGVVVGLHTGSVVTVVLCGVVAGAGQGAAFTGTMRGLLARTDPAERAGLMATVYLFSYGGAAVPSLVAGRLSATLELSWIAVGYAVLALLAVGVVLGSSARPRARVGTRP</sequence>
<evidence type="ECO:0000313" key="10">
    <source>
        <dbReference type="Proteomes" id="UP001310387"/>
    </source>
</evidence>
<gene>
    <name evidence="9" type="ORF">V5O49_03270</name>
</gene>
<reference evidence="9" key="1">
    <citation type="journal article" date="2024" name="Antonie Van Leeuwenhoek">
        <title>Isoptericola haloaureus sp. nov., a dimorphic actinobacterium isolated from mangrove sediments of southeast India, implicating biosaline agricultural significance through nitrogen fixation and salt tolerance genes.</title>
        <authorList>
            <person name="Prathaban M."/>
            <person name="Prathiviraj R."/>
            <person name="Ravichandran M."/>
            <person name="Natarajan S.D."/>
            <person name="Sobanaa M."/>
            <person name="Hari Krishna Kumar S."/>
            <person name="Chandrasekar V."/>
            <person name="Selvin J."/>
        </authorList>
    </citation>
    <scope>NUCLEOTIDE SEQUENCE</scope>
    <source>
        <strain evidence="9">MP1014</strain>
    </source>
</reference>
<dbReference type="InterPro" id="IPR011701">
    <property type="entry name" value="MFS"/>
</dbReference>